<dbReference type="SUPFAM" id="SSF51905">
    <property type="entry name" value="FAD/NAD(P)-binding domain"/>
    <property type="match status" value="1"/>
</dbReference>
<dbReference type="GO" id="GO:0005737">
    <property type="term" value="C:cytoplasm"/>
    <property type="evidence" value="ECO:0007669"/>
    <property type="project" value="TreeGrafter"/>
</dbReference>
<evidence type="ECO:0000313" key="2">
    <source>
        <dbReference type="EMBL" id="KAH6648055.1"/>
    </source>
</evidence>
<organism evidence="2 3">
    <name type="scientific">Truncatella angustata</name>
    <dbReference type="NCBI Taxonomy" id="152316"/>
    <lineage>
        <taxon>Eukaryota</taxon>
        <taxon>Fungi</taxon>
        <taxon>Dikarya</taxon>
        <taxon>Ascomycota</taxon>
        <taxon>Pezizomycotina</taxon>
        <taxon>Sordariomycetes</taxon>
        <taxon>Xylariomycetidae</taxon>
        <taxon>Amphisphaeriales</taxon>
        <taxon>Sporocadaceae</taxon>
        <taxon>Truncatella</taxon>
    </lineage>
</organism>
<sequence length="446" mass="49149">MGSQCNFPVTNATVPFWRTDLDDIDNHSSTDELPAEQDIIVIGAGFAGAACAYYLVKDKPNPPSITILEAREACSGATGRNGGHCRPDLHAGFANRRDTKGFAAANAVACFEVANLNAVRGLVKKERIECNFEEVTSANVYLDEKMAIDVKQNLVEMKQQGCPTAKLVKYHGIEDAERISGVRGAKAVTTFPAATLWPYKFIMHLLKCALDKDVYLETNTPVFKVSESADRYGYWTVSTQRGDIRAKQVVFATNGYTSGLLPEYKQVIHPVRGICSRITASGEPPTQGKLKSMVQYYGPKLADYQGNLSDGSFVIGGAWSNMKFKHPEQWLDVVDDSRLPRAAATYFHGFMERTFIGWDKAQSKVDSTWTGIMGYTEDNEPHIGKVPSKEGLYICAGFNGHGMPLILLSAKGIAKMLEEDCDFSKTGIPAIYETSKWRLQKPQVVV</sequence>
<comment type="caution">
    <text evidence="2">The sequence shown here is derived from an EMBL/GenBank/DDBJ whole genome shotgun (WGS) entry which is preliminary data.</text>
</comment>
<dbReference type="InterPro" id="IPR036188">
    <property type="entry name" value="FAD/NAD-bd_sf"/>
</dbReference>
<reference evidence="2" key="1">
    <citation type="journal article" date="2021" name="Nat. Commun.">
        <title>Genetic determinants of endophytism in the Arabidopsis root mycobiome.</title>
        <authorList>
            <person name="Mesny F."/>
            <person name="Miyauchi S."/>
            <person name="Thiergart T."/>
            <person name="Pickel B."/>
            <person name="Atanasova L."/>
            <person name="Karlsson M."/>
            <person name="Huettel B."/>
            <person name="Barry K.W."/>
            <person name="Haridas S."/>
            <person name="Chen C."/>
            <person name="Bauer D."/>
            <person name="Andreopoulos W."/>
            <person name="Pangilinan J."/>
            <person name="LaButti K."/>
            <person name="Riley R."/>
            <person name="Lipzen A."/>
            <person name="Clum A."/>
            <person name="Drula E."/>
            <person name="Henrissat B."/>
            <person name="Kohler A."/>
            <person name="Grigoriev I.V."/>
            <person name="Martin F.M."/>
            <person name="Hacquard S."/>
        </authorList>
    </citation>
    <scope>NUCLEOTIDE SEQUENCE</scope>
    <source>
        <strain evidence="2">MPI-SDFR-AT-0073</strain>
    </source>
</reference>
<dbReference type="GeneID" id="70137859"/>
<dbReference type="PANTHER" id="PTHR13847:SF279">
    <property type="entry name" value="FAD DEPENDENT OXIDOREDUCTASE DOMAIN-CONTAINING PROTEIN-RELATED"/>
    <property type="match status" value="1"/>
</dbReference>
<dbReference type="Gene3D" id="3.30.9.10">
    <property type="entry name" value="D-Amino Acid Oxidase, subunit A, domain 2"/>
    <property type="match status" value="1"/>
</dbReference>
<dbReference type="RefSeq" id="XP_045954567.1">
    <property type="nucleotide sequence ID" value="XM_046108968.1"/>
</dbReference>
<dbReference type="AlphaFoldDB" id="A0A9P8UDR8"/>
<dbReference type="OrthoDB" id="429143at2759"/>
<dbReference type="EMBL" id="JAGPXC010000008">
    <property type="protein sequence ID" value="KAH6648055.1"/>
    <property type="molecule type" value="Genomic_DNA"/>
</dbReference>
<dbReference type="InterPro" id="IPR006076">
    <property type="entry name" value="FAD-dep_OxRdtase"/>
</dbReference>
<dbReference type="Proteomes" id="UP000758603">
    <property type="component" value="Unassembled WGS sequence"/>
</dbReference>
<evidence type="ECO:0000313" key="3">
    <source>
        <dbReference type="Proteomes" id="UP000758603"/>
    </source>
</evidence>
<proteinExistence type="predicted"/>
<dbReference type="PANTHER" id="PTHR13847">
    <property type="entry name" value="SARCOSINE DEHYDROGENASE-RELATED"/>
    <property type="match status" value="1"/>
</dbReference>
<accession>A0A9P8UDR8</accession>
<dbReference type="Pfam" id="PF01266">
    <property type="entry name" value="DAO"/>
    <property type="match status" value="1"/>
</dbReference>
<dbReference type="Gene3D" id="3.50.50.60">
    <property type="entry name" value="FAD/NAD(P)-binding domain"/>
    <property type="match status" value="1"/>
</dbReference>
<evidence type="ECO:0000259" key="1">
    <source>
        <dbReference type="Pfam" id="PF01266"/>
    </source>
</evidence>
<gene>
    <name evidence="2" type="ORF">BKA67DRAFT_683383</name>
</gene>
<protein>
    <submittedName>
        <fullName evidence="2">FAD dependent oxidoreductase</fullName>
    </submittedName>
</protein>
<keyword evidence="3" id="KW-1185">Reference proteome</keyword>
<feature type="domain" description="FAD dependent oxidoreductase" evidence="1">
    <location>
        <begin position="38"/>
        <end position="415"/>
    </location>
</feature>
<name>A0A9P8UDR8_9PEZI</name>